<protein>
    <recommendedName>
        <fullName evidence="8">Bcr/CflA family efflux transporter</fullName>
    </recommendedName>
</protein>
<sequence>MSPTFLVVLLSLLLGLQPLTTDLYLPALPAITDFFGADPGKVQLTLSALILSFGLSQLVWGPVSDRYGRKPVMLLGLMLYTLAALGSSLAASLEALILWRILQGAAMGAAIMCGRALVRDLFDDPVRGARVMSLGLSGLGILACLGTPLGGALMQWFGWRETLFFLALFGGAVLLLASLRMQETLAAPNHDALRPTRLFGIWKTILGHSTFWAFALLQVGSYAGLFVFLVSSSFVFIRVLDVSALGYGLLMFSMSFFYIVGTLICRRLLLHFSVTATVALGGLCALLGGGLLLLSVLLEWPGIWAVMLPVYLFVISHGINQPCSHSGVMQPFPHSAGAATALSSVVMVLVAFVVGLLLGEGLSEPLLPMAVGIGSSGVFVAAVAWLLVPMAARSSERAAHQTAVE</sequence>
<dbReference type="STRING" id="1122209.SAMN02745752_02853"/>
<dbReference type="InterPro" id="IPR020846">
    <property type="entry name" value="MFS_dom"/>
</dbReference>
<keyword evidence="6 8" id="KW-1133">Transmembrane helix</keyword>
<dbReference type="CDD" id="cd17320">
    <property type="entry name" value="MFS_MdfA_MDR_like"/>
    <property type="match status" value="1"/>
</dbReference>
<dbReference type="EMBL" id="FPJW01000013">
    <property type="protein sequence ID" value="SFX77737.1"/>
    <property type="molecule type" value="Genomic_DNA"/>
</dbReference>
<evidence type="ECO:0000256" key="7">
    <source>
        <dbReference type="ARBA" id="ARBA00023136"/>
    </source>
</evidence>
<dbReference type="AlphaFoldDB" id="A0A1K1ZUA2"/>
<dbReference type="PANTHER" id="PTHR23502">
    <property type="entry name" value="MAJOR FACILITATOR SUPERFAMILY"/>
    <property type="match status" value="1"/>
</dbReference>
<dbReference type="InterPro" id="IPR036259">
    <property type="entry name" value="MFS_trans_sf"/>
</dbReference>
<feature type="transmembrane region" description="Helical" evidence="8">
    <location>
        <begin position="139"/>
        <end position="157"/>
    </location>
</feature>
<name>A0A1K1ZUA2_9GAMM</name>
<dbReference type="Proteomes" id="UP000182350">
    <property type="component" value="Unassembled WGS sequence"/>
</dbReference>
<dbReference type="RefSeq" id="WP_072327167.1">
    <property type="nucleotide sequence ID" value="NZ_FPJW01000013.1"/>
</dbReference>
<feature type="transmembrane region" description="Helical" evidence="8">
    <location>
        <begin position="268"/>
        <end position="294"/>
    </location>
</feature>
<comment type="caution">
    <text evidence="8">Lacks conserved residue(s) required for the propagation of feature annotation.</text>
</comment>
<feature type="transmembrane region" description="Helical" evidence="8">
    <location>
        <begin position="72"/>
        <end position="91"/>
    </location>
</feature>
<keyword evidence="4" id="KW-1003">Cell membrane</keyword>
<evidence type="ECO:0000313" key="11">
    <source>
        <dbReference type="Proteomes" id="UP000182350"/>
    </source>
</evidence>
<reference evidence="10 11" key="1">
    <citation type="submission" date="2016-11" db="EMBL/GenBank/DDBJ databases">
        <authorList>
            <person name="Jaros S."/>
            <person name="Januszkiewicz K."/>
            <person name="Wedrychowicz H."/>
        </authorList>
    </citation>
    <scope>NUCLEOTIDE SEQUENCE [LARGE SCALE GENOMIC DNA]</scope>
    <source>
        <strain evidence="10 11">DSM 21637</strain>
    </source>
</reference>
<evidence type="ECO:0000256" key="4">
    <source>
        <dbReference type="ARBA" id="ARBA00022475"/>
    </source>
</evidence>
<dbReference type="PROSITE" id="PS50850">
    <property type="entry name" value="MFS"/>
    <property type="match status" value="1"/>
</dbReference>
<feature type="domain" description="Major facilitator superfamily (MFS) profile" evidence="9">
    <location>
        <begin position="3"/>
        <end position="392"/>
    </location>
</feature>
<evidence type="ECO:0000256" key="1">
    <source>
        <dbReference type="ARBA" id="ARBA00004651"/>
    </source>
</evidence>
<dbReference type="OrthoDB" id="9814303at2"/>
<dbReference type="GO" id="GO:0005886">
    <property type="term" value="C:plasma membrane"/>
    <property type="evidence" value="ECO:0007669"/>
    <property type="project" value="UniProtKB-SubCell"/>
</dbReference>
<keyword evidence="8" id="KW-0997">Cell inner membrane</keyword>
<dbReference type="GO" id="GO:0042910">
    <property type="term" value="F:xenobiotic transmembrane transporter activity"/>
    <property type="evidence" value="ECO:0007669"/>
    <property type="project" value="InterPro"/>
</dbReference>
<keyword evidence="3 8" id="KW-0813">Transport</keyword>
<evidence type="ECO:0000313" key="10">
    <source>
        <dbReference type="EMBL" id="SFX77737.1"/>
    </source>
</evidence>
<evidence type="ECO:0000256" key="3">
    <source>
        <dbReference type="ARBA" id="ARBA00022448"/>
    </source>
</evidence>
<feature type="transmembrane region" description="Helical" evidence="8">
    <location>
        <begin position="242"/>
        <end position="261"/>
    </location>
</feature>
<feature type="transmembrane region" description="Helical" evidence="8">
    <location>
        <begin position="339"/>
        <end position="359"/>
    </location>
</feature>
<dbReference type="Pfam" id="PF07690">
    <property type="entry name" value="MFS_1"/>
    <property type="match status" value="1"/>
</dbReference>
<comment type="similarity">
    <text evidence="2 8">Belongs to the major facilitator superfamily. Bcr/CmlA family.</text>
</comment>
<gene>
    <name evidence="10" type="ORF">SAMN02745752_02853</name>
</gene>
<feature type="transmembrane region" description="Helical" evidence="8">
    <location>
        <begin position="42"/>
        <end position="60"/>
    </location>
</feature>
<evidence type="ECO:0000259" key="9">
    <source>
        <dbReference type="PROSITE" id="PS50850"/>
    </source>
</evidence>
<comment type="subcellular location">
    <subcellularLocation>
        <location evidence="8">Cell inner membrane</location>
        <topology evidence="8">Multi-pass membrane protein</topology>
    </subcellularLocation>
    <subcellularLocation>
        <location evidence="1">Cell membrane</location>
        <topology evidence="1">Multi-pass membrane protein</topology>
    </subcellularLocation>
</comment>
<dbReference type="PANTHER" id="PTHR23502:SF132">
    <property type="entry name" value="POLYAMINE TRANSPORTER 2-RELATED"/>
    <property type="match status" value="1"/>
</dbReference>
<dbReference type="Gene3D" id="1.20.1720.10">
    <property type="entry name" value="Multidrug resistance protein D"/>
    <property type="match status" value="1"/>
</dbReference>
<accession>A0A1K1ZUA2</accession>
<feature type="transmembrane region" description="Helical" evidence="8">
    <location>
        <begin position="365"/>
        <end position="388"/>
    </location>
</feature>
<feature type="transmembrane region" description="Helical" evidence="8">
    <location>
        <begin position="163"/>
        <end position="179"/>
    </location>
</feature>
<organism evidence="10 11">
    <name type="scientific">Marinospirillum alkaliphilum DSM 21637</name>
    <dbReference type="NCBI Taxonomy" id="1122209"/>
    <lineage>
        <taxon>Bacteria</taxon>
        <taxon>Pseudomonadati</taxon>
        <taxon>Pseudomonadota</taxon>
        <taxon>Gammaproteobacteria</taxon>
        <taxon>Oceanospirillales</taxon>
        <taxon>Oceanospirillaceae</taxon>
        <taxon>Marinospirillum</taxon>
    </lineage>
</organism>
<evidence type="ECO:0000256" key="8">
    <source>
        <dbReference type="RuleBase" id="RU365088"/>
    </source>
</evidence>
<dbReference type="GO" id="GO:1990961">
    <property type="term" value="P:xenobiotic detoxification by transmembrane export across the plasma membrane"/>
    <property type="evidence" value="ECO:0007669"/>
    <property type="project" value="InterPro"/>
</dbReference>
<keyword evidence="7 8" id="KW-0472">Membrane</keyword>
<dbReference type="SUPFAM" id="SSF103473">
    <property type="entry name" value="MFS general substrate transporter"/>
    <property type="match status" value="1"/>
</dbReference>
<feature type="transmembrane region" description="Helical" evidence="8">
    <location>
        <begin position="211"/>
        <end position="236"/>
    </location>
</feature>
<evidence type="ECO:0000256" key="2">
    <source>
        <dbReference type="ARBA" id="ARBA00006236"/>
    </source>
</evidence>
<keyword evidence="5 8" id="KW-0812">Transmembrane</keyword>
<feature type="transmembrane region" description="Helical" evidence="8">
    <location>
        <begin position="97"/>
        <end position="118"/>
    </location>
</feature>
<dbReference type="NCBIfam" id="TIGR00710">
    <property type="entry name" value="efflux_Bcr_CflA"/>
    <property type="match status" value="1"/>
</dbReference>
<keyword evidence="11" id="KW-1185">Reference proteome</keyword>
<dbReference type="InterPro" id="IPR011701">
    <property type="entry name" value="MFS"/>
</dbReference>
<proteinExistence type="inferred from homology"/>
<feature type="transmembrane region" description="Helical" evidence="8">
    <location>
        <begin position="300"/>
        <end position="319"/>
    </location>
</feature>
<dbReference type="InterPro" id="IPR004812">
    <property type="entry name" value="Efflux_drug-R_Bcr/CmlA"/>
</dbReference>
<evidence type="ECO:0000256" key="6">
    <source>
        <dbReference type="ARBA" id="ARBA00022989"/>
    </source>
</evidence>
<evidence type="ECO:0000256" key="5">
    <source>
        <dbReference type="ARBA" id="ARBA00022692"/>
    </source>
</evidence>